<dbReference type="PaxDb" id="2903-EOD08535"/>
<dbReference type="Proteomes" id="UP000013827">
    <property type="component" value="Unassembled WGS sequence"/>
</dbReference>
<feature type="region of interest" description="Disordered" evidence="1">
    <location>
        <begin position="1"/>
        <end position="231"/>
    </location>
</feature>
<organism evidence="2 3">
    <name type="scientific">Emiliania huxleyi (strain CCMP1516)</name>
    <dbReference type="NCBI Taxonomy" id="280463"/>
    <lineage>
        <taxon>Eukaryota</taxon>
        <taxon>Haptista</taxon>
        <taxon>Haptophyta</taxon>
        <taxon>Prymnesiophyceae</taxon>
        <taxon>Isochrysidales</taxon>
        <taxon>Noelaerhabdaceae</taxon>
        <taxon>Emiliania</taxon>
    </lineage>
</organism>
<dbReference type="RefSeq" id="XP_005760964.1">
    <property type="nucleotide sequence ID" value="XM_005760907.1"/>
</dbReference>
<sequence>MAPLPSKPSELKRVVSKGVNQKVRSLSNRQRSRLSEEDEDNGREAFLGSTFAHGQEPPAGFTQDASRTSSMGVHRNGSQMPQGYGYGAPPPPPPPGAHGGGRSAEEQEEIDLALAMAASMATHEQESRAPPRVSADSAAEADEEEQLRRALELSKLEDTTRRLADEPNLIAEEPEPQLGEPAPKPGGLDLDSLFNSGPPAAPAPPRTGQLPGAVLPNPYAGGMPPQMPPQMQQPYHQQVAMGGGMQGMGMGMQGVGMQGGMPMGGMPLGQQMGGMRPMGGMGGGMPQQMPPQQMMPQQMMPQQMPPHQMPPQMGAMPQQGMGMPPMASPAQDPFGPVSAPAANPFF</sequence>
<dbReference type="InterPro" id="IPR003903">
    <property type="entry name" value="UIM_dom"/>
</dbReference>
<protein>
    <submittedName>
        <fullName evidence="2">Uncharacterized protein</fullName>
    </submittedName>
</protein>
<dbReference type="SMART" id="SM00726">
    <property type="entry name" value="UIM"/>
    <property type="match status" value="2"/>
</dbReference>
<dbReference type="GeneID" id="17254689"/>
<dbReference type="PROSITE" id="PS50330">
    <property type="entry name" value="UIM"/>
    <property type="match status" value="1"/>
</dbReference>
<dbReference type="AlphaFoldDB" id="A0A0D3IBA0"/>
<feature type="compositionally biased region" description="Basic and acidic residues" evidence="1">
    <location>
        <begin position="146"/>
        <end position="165"/>
    </location>
</feature>
<evidence type="ECO:0000256" key="1">
    <source>
        <dbReference type="SAM" id="MobiDB-lite"/>
    </source>
</evidence>
<keyword evidence="3" id="KW-1185">Reference proteome</keyword>
<dbReference type="HOGENOM" id="CLU_802735_0_0_1"/>
<accession>A0A0D3IBA0</accession>
<dbReference type="EnsemblProtists" id="EOD08535">
    <property type="protein sequence ID" value="EOD08535"/>
    <property type="gene ID" value="EMIHUDRAFT_438254"/>
</dbReference>
<name>A0A0D3IBA0_EMIH1</name>
<reference evidence="3" key="1">
    <citation type="journal article" date="2013" name="Nature">
        <title>Pan genome of the phytoplankton Emiliania underpins its global distribution.</title>
        <authorList>
            <person name="Read B.A."/>
            <person name="Kegel J."/>
            <person name="Klute M.J."/>
            <person name="Kuo A."/>
            <person name="Lefebvre S.C."/>
            <person name="Maumus F."/>
            <person name="Mayer C."/>
            <person name="Miller J."/>
            <person name="Monier A."/>
            <person name="Salamov A."/>
            <person name="Young J."/>
            <person name="Aguilar M."/>
            <person name="Claverie J.M."/>
            <person name="Frickenhaus S."/>
            <person name="Gonzalez K."/>
            <person name="Herman E.K."/>
            <person name="Lin Y.C."/>
            <person name="Napier J."/>
            <person name="Ogata H."/>
            <person name="Sarno A.F."/>
            <person name="Shmutz J."/>
            <person name="Schroeder D."/>
            <person name="de Vargas C."/>
            <person name="Verret F."/>
            <person name="von Dassow P."/>
            <person name="Valentin K."/>
            <person name="Van de Peer Y."/>
            <person name="Wheeler G."/>
            <person name="Dacks J.B."/>
            <person name="Delwiche C.F."/>
            <person name="Dyhrman S.T."/>
            <person name="Glockner G."/>
            <person name="John U."/>
            <person name="Richards T."/>
            <person name="Worden A.Z."/>
            <person name="Zhang X."/>
            <person name="Grigoriev I.V."/>
            <person name="Allen A.E."/>
            <person name="Bidle K."/>
            <person name="Borodovsky M."/>
            <person name="Bowler C."/>
            <person name="Brownlee C."/>
            <person name="Cock J.M."/>
            <person name="Elias M."/>
            <person name="Gladyshev V.N."/>
            <person name="Groth M."/>
            <person name="Guda C."/>
            <person name="Hadaegh A."/>
            <person name="Iglesias-Rodriguez M.D."/>
            <person name="Jenkins J."/>
            <person name="Jones B.M."/>
            <person name="Lawson T."/>
            <person name="Leese F."/>
            <person name="Lindquist E."/>
            <person name="Lobanov A."/>
            <person name="Lomsadze A."/>
            <person name="Malik S.B."/>
            <person name="Marsh M.E."/>
            <person name="Mackinder L."/>
            <person name="Mock T."/>
            <person name="Mueller-Roeber B."/>
            <person name="Pagarete A."/>
            <person name="Parker M."/>
            <person name="Probert I."/>
            <person name="Quesneville H."/>
            <person name="Raines C."/>
            <person name="Rensing S.A."/>
            <person name="Riano-Pachon D.M."/>
            <person name="Richier S."/>
            <person name="Rokitta S."/>
            <person name="Shiraiwa Y."/>
            <person name="Soanes D.M."/>
            <person name="van der Giezen M."/>
            <person name="Wahlund T.M."/>
            <person name="Williams B."/>
            <person name="Wilson W."/>
            <person name="Wolfe G."/>
            <person name="Wurch L.L."/>
        </authorList>
    </citation>
    <scope>NUCLEOTIDE SEQUENCE</scope>
</reference>
<feature type="compositionally biased region" description="Polar residues" evidence="1">
    <location>
        <begin position="63"/>
        <end position="81"/>
    </location>
</feature>
<evidence type="ECO:0000313" key="2">
    <source>
        <dbReference type="EnsemblProtists" id="EOD08535"/>
    </source>
</evidence>
<reference evidence="2" key="2">
    <citation type="submission" date="2024-10" db="UniProtKB">
        <authorList>
            <consortium name="EnsemblProtists"/>
        </authorList>
    </citation>
    <scope>IDENTIFICATION</scope>
</reference>
<proteinExistence type="predicted"/>
<dbReference type="KEGG" id="ehx:EMIHUDRAFT_438254"/>
<evidence type="ECO:0000313" key="3">
    <source>
        <dbReference type="Proteomes" id="UP000013827"/>
    </source>
</evidence>